<sequence length="104" mass="11766">MSADTAEARAAHILHGLGFTAKMQKTPTKDFSGGWRMRIALARALYVKPHLLLLDEPTNHLDLDACVWLEEELKTYKRILVIISHSQDFLNGICTNIIHVNKNN</sequence>
<organism evidence="3">
    <name type="scientific">Apis cerana</name>
    <name type="common">Indian honeybee</name>
    <dbReference type="NCBI Taxonomy" id="7461"/>
    <lineage>
        <taxon>Eukaryota</taxon>
        <taxon>Metazoa</taxon>
        <taxon>Ecdysozoa</taxon>
        <taxon>Arthropoda</taxon>
        <taxon>Hexapoda</taxon>
        <taxon>Insecta</taxon>
        <taxon>Pterygota</taxon>
        <taxon>Neoptera</taxon>
        <taxon>Endopterygota</taxon>
        <taxon>Hymenoptera</taxon>
        <taxon>Apocrita</taxon>
        <taxon>Aculeata</taxon>
        <taxon>Apoidea</taxon>
        <taxon>Anthophila</taxon>
        <taxon>Apidae</taxon>
        <taxon>Apis</taxon>
    </lineage>
</organism>
<dbReference type="PANTHER" id="PTHR19211">
    <property type="entry name" value="ATP-BINDING TRANSPORT PROTEIN-RELATED"/>
    <property type="match status" value="1"/>
</dbReference>
<dbReference type="InterPro" id="IPR027417">
    <property type="entry name" value="P-loop_NTPase"/>
</dbReference>
<dbReference type="PANTHER" id="PTHR19211:SF15">
    <property type="entry name" value="ATP-BINDING CASSETTE SUB-FAMILY F MEMBER 2"/>
    <property type="match status" value="1"/>
</dbReference>
<gene>
    <name evidence="3" type="ORF">ACCB14794</name>
</gene>
<dbReference type="Pfam" id="PF00005">
    <property type="entry name" value="ABC_tran"/>
    <property type="match status" value="1"/>
</dbReference>
<keyword evidence="3" id="KW-0067">ATP-binding</keyword>
<proteinExistence type="evidence at transcript level"/>
<dbReference type="EMBL" id="JR053573">
    <property type="protein sequence ID" value="AEY61966.1"/>
    <property type="molecule type" value="mRNA"/>
</dbReference>
<dbReference type="InterPro" id="IPR050611">
    <property type="entry name" value="ABCF"/>
</dbReference>
<name>V9IMP3_APICE</name>
<dbReference type="Gene3D" id="3.40.50.300">
    <property type="entry name" value="P-loop containing nucleotide triphosphate hydrolases"/>
    <property type="match status" value="1"/>
</dbReference>
<protein>
    <submittedName>
        <fullName evidence="3">ATP-binding cassette sub-family F member 2</fullName>
    </submittedName>
</protein>
<keyword evidence="3" id="KW-0547">Nucleotide-binding</keyword>
<dbReference type="GO" id="GO:0005524">
    <property type="term" value="F:ATP binding"/>
    <property type="evidence" value="ECO:0007669"/>
    <property type="project" value="UniProtKB-KW"/>
</dbReference>
<dbReference type="SUPFAM" id="SSF52540">
    <property type="entry name" value="P-loop containing nucleoside triphosphate hydrolases"/>
    <property type="match status" value="1"/>
</dbReference>
<dbReference type="InterPro" id="IPR003439">
    <property type="entry name" value="ABC_transporter-like_ATP-bd"/>
</dbReference>
<evidence type="ECO:0000256" key="1">
    <source>
        <dbReference type="ARBA" id="ARBA00022737"/>
    </source>
</evidence>
<feature type="domain" description="ABC transporter" evidence="2">
    <location>
        <begin position="6"/>
        <end position="59"/>
    </location>
</feature>
<accession>V9IMP3</accession>
<dbReference type="GO" id="GO:0016887">
    <property type="term" value="F:ATP hydrolysis activity"/>
    <property type="evidence" value="ECO:0007669"/>
    <property type="project" value="InterPro"/>
</dbReference>
<dbReference type="AlphaFoldDB" id="V9IMP3"/>
<dbReference type="CDD" id="cd03221">
    <property type="entry name" value="ABCF_EF-3"/>
    <property type="match status" value="1"/>
</dbReference>
<evidence type="ECO:0000313" key="3">
    <source>
        <dbReference type="EMBL" id="AEY61966.1"/>
    </source>
</evidence>
<reference evidence="3" key="1">
    <citation type="submission" date="2011-11" db="EMBL/GenBank/DDBJ databases">
        <title>Decoding the brain transcriptome of the Eastern honeybee (Apis cerana) based on pyrosequencing.</title>
        <authorList>
            <person name="Sun L."/>
            <person name="Zheng H."/>
            <person name="Wang Y."/>
            <person name="Xie X."/>
            <person name="Zhu Y."/>
            <person name="Gu W."/>
            <person name="Wang S."/>
        </authorList>
    </citation>
    <scope>NUCLEOTIDE SEQUENCE</scope>
    <source>
        <tissue evidence="3">Brain</tissue>
    </source>
</reference>
<keyword evidence="1" id="KW-0677">Repeat</keyword>
<evidence type="ECO:0000259" key="2">
    <source>
        <dbReference type="Pfam" id="PF00005"/>
    </source>
</evidence>